<accession>A0AAE0ZRG7</accession>
<keyword evidence="2" id="KW-1185">Reference proteome</keyword>
<reference evidence="1" key="1">
    <citation type="journal article" date="2023" name="G3 (Bethesda)">
        <title>A reference genome for the long-term kleptoplast-retaining sea slug Elysia crispata morphotype clarki.</title>
        <authorList>
            <person name="Eastman K.E."/>
            <person name="Pendleton A.L."/>
            <person name="Shaikh M.A."/>
            <person name="Suttiyut T."/>
            <person name="Ogas R."/>
            <person name="Tomko P."/>
            <person name="Gavelis G."/>
            <person name="Widhalm J.R."/>
            <person name="Wisecaver J.H."/>
        </authorList>
    </citation>
    <scope>NUCLEOTIDE SEQUENCE</scope>
    <source>
        <strain evidence="1">ECLA1</strain>
    </source>
</reference>
<name>A0AAE0ZRG7_9GAST</name>
<dbReference type="EMBL" id="JAWDGP010003518">
    <property type="protein sequence ID" value="KAK3773661.1"/>
    <property type="molecule type" value="Genomic_DNA"/>
</dbReference>
<protein>
    <submittedName>
        <fullName evidence="1">Uncharacterized protein</fullName>
    </submittedName>
</protein>
<comment type="caution">
    <text evidence="1">The sequence shown here is derived from an EMBL/GenBank/DDBJ whole genome shotgun (WGS) entry which is preliminary data.</text>
</comment>
<proteinExistence type="predicted"/>
<sequence length="95" mass="11252">MYVNLFFLFKENRCALLLYRPPFPLSYNDKWDFPKCLMHPKIETSTMHPVTNISQWQTSKSLVDDPWVQPETDVRRWIFGSENKLTEGLTCCLPP</sequence>
<dbReference type="Proteomes" id="UP001283361">
    <property type="component" value="Unassembled WGS sequence"/>
</dbReference>
<evidence type="ECO:0000313" key="1">
    <source>
        <dbReference type="EMBL" id="KAK3773661.1"/>
    </source>
</evidence>
<gene>
    <name evidence="1" type="ORF">RRG08_001391</name>
</gene>
<dbReference type="AlphaFoldDB" id="A0AAE0ZRG7"/>
<organism evidence="1 2">
    <name type="scientific">Elysia crispata</name>
    <name type="common">lettuce slug</name>
    <dbReference type="NCBI Taxonomy" id="231223"/>
    <lineage>
        <taxon>Eukaryota</taxon>
        <taxon>Metazoa</taxon>
        <taxon>Spiralia</taxon>
        <taxon>Lophotrochozoa</taxon>
        <taxon>Mollusca</taxon>
        <taxon>Gastropoda</taxon>
        <taxon>Heterobranchia</taxon>
        <taxon>Euthyneura</taxon>
        <taxon>Panpulmonata</taxon>
        <taxon>Sacoglossa</taxon>
        <taxon>Placobranchoidea</taxon>
        <taxon>Plakobranchidae</taxon>
        <taxon>Elysia</taxon>
    </lineage>
</organism>
<evidence type="ECO:0000313" key="2">
    <source>
        <dbReference type="Proteomes" id="UP001283361"/>
    </source>
</evidence>